<reference evidence="8" key="1">
    <citation type="journal article" date="2022" name="Microorganisms">
        <title>Two New Species of Filamentous Sulfur Bacteria of the Genus Thiothrix, Thiothrix winogradskyi sp. nov. and 'Candidatus Thiothrix sulfatifontis' sp. nov.</title>
        <authorList>
            <person name="Ravin N.V."/>
            <person name="Rossetti S."/>
            <person name="Beletsky A.V."/>
            <person name="Kadnikov V.V."/>
            <person name="Rudenko T.S."/>
            <person name="Smolyakov D.D."/>
            <person name="Moskvitina M.I."/>
            <person name="Gureeva M.V."/>
            <person name="Mardanov A.V."/>
            <person name="Grabovich M.Y."/>
        </authorList>
    </citation>
    <scope>NUCLEOTIDE SEQUENCE</scope>
    <source>
        <strain evidence="8">CT3</strain>
    </source>
</reference>
<dbReference type="EMBL" id="CP091244">
    <property type="protein sequence ID" value="UJS24151.1"/>
    <property type="molecule type" value="Genomic_DNA"/>
</dbReference>
<accession>A0ABY3SXJ0</accession>
<keyword evidence="2" id="KW-1003">Cell membrane</keyword>
<name>A0ABY3SXJ0_9GAMM</name>
<evidence type="ECO:0000256" key="6">
    <source>
        <dbReference type="SAM" id="Phobius"/>
    </source>
</evidence>
<evidence type="ECO:0000256" key="3">
    <source>
        <dbReference type="ARBA" id="ARBA00022692"/>
    </source>
</evidence>
<evidence type="ECO:0000313" key="8">
    <source>
        <dbReference type="EMBL" id="UJS24151.1"/>
    </source>
</evidence>
<dbReference type="Proteomes" id="UP001054801">
    <property type="component" value="Chromosome"/>
</dbReference>
<dbReference type="Pfam" id="PF06271">
    <property type="entry name" value="RDD"/>
    <property type="match status" value="1"/>
</dbReference>
<organism evidence="8 9">
    <name type="scientific">Thiothrix winogradskyi</name>
    <dbReference type="NCBI Taxonomy" id="96472"/>
    <lineage>
        <taxon>Bacteria</taxon>
        <taxon>Pseudomonadati</taxon>
        <taxon>Pseudomonadota</taxon>
        <taxon>Gammaproteobacteria</taxon>
        <taxon>Thiotrichales</taxon>
        <taxon>Thiotrichaceae</taxon>
        <taxon>Thiothrix</taxon>
    </lineage>
</organism>
<keyword evidence="3 6" id="KW-0812">Transmembrane</keyword>
<dbReference type="InterPro" id="IPR051791">
    <property type="entry name" value="Pra-immunoreactive"/>
</dbReference>
<evidence type="ECO:0000256" key="2">
    <source>
        <dbReference type="ARBA" id="ARBA00022475"/>
    </source>
</evidence>
<sequence>MENKDIMTAEPATLLRRLGAIIYDTVLAGFSVVIAAAIPAYAFTALTGVKVPDVIMILLYATLTYGFFGWFWTHGGQTLGMRAWKLRVVTAGGQAINWQQARSRCLWALLSWATLGAGFLIALFDPEKLTWHDRFSHTRLVRIHKKK</sequence>
<proteinExistence type="predicted"/>
<keyword evidence="9" id="KW-1185">Reference proteome</keyword>
<gene>
    <name evidence="8" type="ORF">L2Y54_19815</name>
</gene>
<evidence type="ECO:0000259" key="7">
    <source>
        <dbReference type="Pfam" id="PF06271"/>
    </source>
</evidence>
<feature type="domain" description="RDD" evidence="7">
    <location>
        <begin position="12"/>
        <end position="136"/>
    </location>
</feature>
<evidence type="ECO:0000313" key="9">
    <source>
        <dbReference type="Proteomes" id="UP001054801"/>
    </source>
</evidence>
<protein>
    <submittedName>
        <fullName evidence="8">RDD family protein</fullName>
    </submittedName>
</protein>
<dbReference type="InterPro" id="IPR010432">
    <property type="entry name" value="RDD"/>
</dbReference>
<dbReference type="PANTHER" id="PTHR36115:SF10">
    <property type="entry name" value="RDD DOMAIN-CONTAINING PROTEIN"/>
    <property type="match status" value="1"/>
</dbReference>
<keyword evidence="5 6" id="KW-0472">Membrane</keyword>
<evidence type="ECO:0000256" key="5">
    <source>
        <dbReference type="ARBA" id="ARBA00023136"/>
    </source>
</evidence>
<evidence type="ECO:0000256" key="1">
    <source>
        <dbReference type="ARBA" id="ARBA00004651"/>
    </source>
</evidence>
<dbReference type="PANTHER" id="PTHR36115">
    <property type="entry name" value="PROLINE-RICH ANTIGEN HOMOLOG-RELATED"/>
    <property type="match status" value="1"/>
</dbReference>
<keyword evidence="4 6" id="KW-1133">Transmembrane helix</keyword>
<feature type="transmembrane region" description="Helical" evidence="6">
    <location>
        <begin position="54"/>
        <end position="72"/>
    </location>
</feature>
<feature type="transmembrane region" description="Helical" evidence="6">
    <location>
        <begin position="21"/>
        <end position="42"/>
    </location>
</feature>
<evidence type="ECO:0000256" key="4">
    <source>
        <dbReference type="ARBA" id="ARBA00022989"/>
    </source>
</evidence>
<feature type="transmembrane region" description="Helical" evidence="6">
    <location>
        <begin position="105"/>
        <end position="124"/>
    </location>
</feature>
<dbReference type="RefSeq" id="WP_236498467.1">
    <property type="nucleotide sequence ID" value="NZ_CP091244.1"/>
</dbReference>
<comment type="subcellular location">
    <subcellularLocation>
        <location evidence="1">Cell membrane</location>
        <topology evidence="1">Multi-pass membrane protein</topology>
    </subcellularLocation>
</comment>